<name>A0A3S2TJ56_9BURK</name>
<organism evidence="5 6">
    <name type="scientific">Rubrivivax albus</name>
    <dbReference type="NCBI Taxonomy" id="2499835"/>
    <lineage>
        <taxon>Bacteria</taxon>
        <taxon>Pseudomonadati</taxon>
        <taxon>Pseudomonadota</taxon>
        <taxon>Betaproteobacteria</taxon>
        <taxon>Burkholderiales</taxon>
        <taxon>Sphaerotilaceae</taxon>
        <taxon>Rubrivivax</taxon>
    </lineage>
</organism>
<dbReference type="InterPro" id="IPR050469">
    <property type="entry name" value="Diguanylate_Cyclase"/>
</dbReference>
<dbReference type="PANTHER" id="PTHR45138">
    <property type="entry name" value="REGULATORY COMPONENTS OF SENSORY TRANSDUCTION SYSTEM"/>
    <property type="match status" value="1"/>
</dbReference>
<feature type="domain" description="GGDEF" evidence="4">
    <location>
        <begin position="234"/>
        <end position="363"/>
    </location>
</feature>
<feature type="transmembrane region" description="Helical" evidence="3">
    <location>
        <begin position="132"/>
        <end position="152"/>
    </location>
</feature>
<feature type="transmembrane region" description="Helical" evidence="3">
    <location>
        <begin position="164"/>
        <end position="186"/>
    </location>
</feature>
<feature type="transmembrane region" description="Helical" evidence="3">
    <location>
        <begin position="49"/>
        <end position="66"/>
    </location>
</feature>
<dbReference type="EC" id="2.7.7.65" evidence="1"/>
<dbReference type="PANTHER" id="PTHR45138:SF9">
    <property type="entry name" value="DIGUANYLATE CYCLASE DGCM-RELATED"/>
    <property type="match status" value="1"/>
</dbReference>
<dbReference type="AlphaFoldDB" id="A0A3S2TJ56"/>
<keyword evidence="3" id="KW-1133">Transmembrane helix</keyword>
<dbReference type="NCBIfam" id="TIGR00254">
    <property type="entry name" value="GGDEF"/>
    <property type="match status" value="1"/>
</dbReference>
<sequence length="363" mass="39770">MISDPITLDHEHTRAEQRVMLALLYFGAAAMMTVWALESYSGAITPWDRWLLPISAAAILGSALLMRRRPQWAKGLRVLPVAIFNLYLVVTLLSAVRFASGPQQWYQTVTGMYWVPLAFGCAFVFLPLRQALWVSGTTAAGIFGPLLVWSARDALPPWFDDSGPLLPVLGLAQATFIVLLAAVVTLRNNHEQAHAHMQAMHALARTDMLTSLPNRRAMVEELSRALVTTRRDGRPLAVALIDVDHFKRVNDVHGHATGDAVLKATGTQMAHQLRASDRLGRWGGEEFLLCVPDTEVASAAALAERIRHAVQTFPHAHGAPVTISIGLAKVLPGDDIDALVRRADRALYLAKSRGRNRVEVLAA</sequence>
<evidence type="ECO:0000256" key="2">
    <source>
        <dbReference type="ARBA" id="ARBA00034247"/>
    </source>
</evidence>
<feature type="transmembrane region" description="Helical" evidence="3">
    <location>
        <begin position="105"/>
        <end position="125"/>
    </location>
</feature>
<dbReference type="EMBL" id="SACT01000011">
    <property type="protein sequence ID" value="RVT48081.1"/>
    <property type="molecule type" value="Genomic_DNA"/>
</dbReference>
<dbReference type="GO" id="GO:0052621">
    <property type="term" value="F:diguanylate cyclase activity"/>
    <property type="evidence" value="ECO:0007669"/>
    <property type="project" value="UniProtKB-EC"/>
</dbReference>
<protein>
    <recommendedName>
        <fullName evidence="1">diguanylate cyclase</fullName>
        <ecNumber evidence="1">2.7.7.65</ecNumber>
    </recommendedName>
</protein>
<dbReference type="Proteomes" id="UP000288178">
    <property type="component" value="Unassembled WGS sequence"/>
</dbReference>
<dbReference type="OrthoDB" id="9813903at2"/>
<dbReference type="InterPro" id="IPR000160">
    <property type="entry name" value="GGDEF_dom"/>
</dbReference>
<proteinExistence type="predicted"/>
<gene>
    <name evidence="5" type="ORF">ENE75_23110</name>
</gene>
<dbReference type="RefSeq" id="WP_128201155.1">
    <property type="nucleotide sequence ID" value="NZ_SACT01000011.1"/>
</dbReference>
<dbReference type="InterPro" id="IPR029787">
    <property type="entry name" value="Nucleotide_cyclase"/>
</dbReference>
<keyword evidence="3" id="KW-0812">Transmembrane</keyword>
<comment type="caution">
    <text evidence="5">The sequence shown here is derived from an EMBL/GenBank/DDBJ whole genome shotgun (WGS) entry which is preliminary data.</text>
</comment>
<feature type="transmembrane region" description="Helical" evidence="3">
    <location>
        <begin position="78"/>
        <end position="99"/>
    </location>
</feature>
<evidence type="ECO:0000313" key="5">
    <source>
        <dbReference type="EMBL" id="RVT48081.1"/>
    </source>
</evidence>
<keyword evidence="3" id="KW-0472">Membrane</keyword>
<dbReference type="GO" id="GO:0005886">
    <property type="term" value="C:plasma membrane"/>
    <property type="evidence" value="ECO:0007669"/>
    <property type="project" value="TreeGrafter"/>
</dbReference>
<reference evidence="5 6" key="1">
    <citation type="submission" date="2019-01" db="EMBL/GenBank/DDBJ databases">
        <authorList>
            <person name="Chen W.-M."/>
        </authorList>
    </citation>
    <scope>NUCLEOTIDE SEQUENCE [LARGE SCALE GENOMIC DNA]</scope>
    <source>
        <strain evidence="5 6">ICH-3</strain>
    </source>
</reference>
<keyword evidence="6" id="KW-1185">Reference proteome</keyword>
<dbReference type="Pfam" id="PF00990">
    <property type="entry name" value="GGDEF"/>
    <property type="match status" value="1"/>
</dbReference>
<dbReference type="PROSITE" id="PS50887">
    <property type="entry name" value="GGDEF"/>
    <property type="match status" value="1"/>
</dbReference>
<dbReference type="GO" id="GO:0043709">
    <property type="term" value="P:cell adhesion involved in single-species biofilm formation"/>
    <property type="evidence" value="ECO:0007669"/>
    <property type="project" value="TreeGrafter"/>
</dbReference>
<dbReference type="GO" id="GO:1902201">
    <property type="term" value="P:negative regulation of bacterial-type flagellum-dependent cell motility"/>
    <property type="evidence" value="ECO:0007669"/>
    <property type="project" value="TreeGrafter"/>
</dbReference>
<evidence type="ECO:0000256" key="3">
    <source>
        <dbReference type="SAM" id="Phobius"/>
    </source>
</evidence>
<evidence type="ECO:0000313" key="6">
    <source>
        <dbReference type="Proteomes" id="UP000288178"/>
    </source>
</evidence>
<dbReference type="SUPFAM" id="SSF55073">
    <property type="entry name" value="Nucleotide cyclase"/>
    <property type="match status" value="1"/>
</dbReference>
<dbReference type="Gene3D" id="3.30.70.270">
    <property type="match status" value="1"/>
</dbReference>
<feature type="transmembrane region" description="Helical" evidence="3">
    <location>
        <begin position="20"/>
        <end position="37"/>
    </location>
</feature>
<dbReference type="CDD" id="cd01949">
    <property type="entry name" value="GGDEF"/>
    <property type="match status" value="1"/>
</dbReference>
<dbReference type="InterPro" id="IPR043128">
    <property type="entry name" value="Rev_trsase/Diguanyl_cyclase"/>
</dbReference>
<dbReference type="SMART" id="SM00267">
    <property type="entry name" value="GGDEF"/>
    <property type="match status" value="1"/>
</dbReference>
<comment type="catalytic activity">
    <reaction evidence="2">
        <text>2 GTP = 3',3'-c-di-GMP + 2 diphosphate</text>
        <dbReference type="Rhea" id="RHEA:24898"/>
        <dbReference type="ChEBI" id="CHEBI:33019"/>
        <dbReference type="ChEBI" id="CHEBI:37565"/>
        <dbReference type="ChEBI" id="CHEBI:58805"/>
        <dbReference type="EC" id="2.7.7.65"/>
    </reaction>
</comment>
<accession>A0A3S2TJ56</accession>
<evidence type="ECO:0000259" key="4">
    <source>
        <dbReference type="PROSITE" id="PS50887"/>
    </source>
</evidence>
<evidence type="ECO:0000256" key="1">
    <source>
        <dbReference type="ARBA" id="ARBA00012528"/>
    </source>
</evidence>
<dbReference type="FunFam" id="3.30.70.270:FF:000001">
    <property type="entry name" value="Diguanylate cyclase domain protein"/>
    <property type="match status" value="1"/>
</dbReference>